<dbReference type="GO" id="GO:0009506">
    <property type="term" value="C:plasmodesma"/>
    <property type="evidence" value="ECO:0007669"/>
    <property type="project" value="UniProtKB-ARBA"/>
</dbReference>
<dbReference type="SMART" id="SM00768">
    <property type="entry name" value="X8"/>
    <property type="match status" value="1"/>
</dbReference>
<keyword evidence="1" id="KW-0732">Signal</keyword>
<dbReference type="Gramene" id="OE9A105354T1">
    <property type="protein sequence ID" value="OE9A105354C1"/>
    <property type="gene ID" value="OE9A105354"/>
</dbReference>
<dbReference type="Pfam" id="PF07983">
    <property type="entry name" value="X8"/>
    <property type="match status" value="1"/>
</dbReference>
<dbReference type="Proteomes" id="UP000594638">
    <property type="component" value="Unassembled WGS sequence"/>
</dbReference>
<evidence type="ECO:0000313" key="3">
    <source>
        <dbReference type="EMBL" id="CAA2981086.1"/>
    </source>
</evidence>
<dbReference type="InterPro" id="IPR012946">
    <property type="entry name" value="X8"/>
</dbReference>
<gene>
    <name evidence="3" type="ORF">OLEA9_A105354</name>
</gene>
<comment type="caution">
    <text evidence="3">The sequence shown here is derived from an EMBL/GenBank/DDBJ whole genome shotgun (WGS) entry which is preliminary data.</text>
</comment>
<dbReference type="Gene3D" id="1.20.58.1040">
    <property type="match status" value="1"/>
</dbReference>
<dbReference type="AlphaFoldDB" id="A0A8S0RP97"/>
<name>A0A8S0RP97_OLEEU</name>
<protein>
    <recommendedName>
        <fullName evidence="2">X8 domain-containing protein</fullName>
    </recommendedName>
</protein>
<evidence type="ECO:0000259" key="2">
    <source>
        <dbReference type="SMART" id="SM00768"/>
    </source>
</evidence>
<proteinExistence type="predicted"/>
<evidence type="ECO:0000256" key="1">
    <source>
        <dbReference type="ARBA" id="ARBA00022729"/>
    </source>
</evidence>
<keyword evidence="4" id="KW-1185">Reference proteome</keyword>
<sequence length="218" mass="23909">MFQSLFRRVNPNLHFVYILRSPTIHLLRPYHRPPPQKAQLHTSDHHHQLIQSLSMLFGADCEPIKLNGFCYQPDTVLSHASYAFNSYWQKTKNSGGTCDFGGTAILVTVDPTNQQMHNCRTASKSRTPSLTLVPPLLKLGLRPANPCSSFAGVNCSSSEQPRRVESLVLGTGQSDSPGLAGILSPSIAKLTELSQLVLLPASLQGPRPSLLNLTRSRS</sequence>
<reference evidence="3 4" key="1">
    <citation type="submission" date="2019-12" db="EMBL/GenBank/DDBJ databases">
        <authorList>
            <person name="Alioto T."/>
            <person name="Alioto T."/>
            <person name="Gomez Garrido J."/>
        </authorList>
    </citation>
    <scope>NUCLEOTIDE SEQUENCE [LARGE SCALE GENOMIC DNA]</scope>
</reference>
<dbReference type="PANTHER" id="PTHR31044">
    <property type="entry name" value="BETA-1,3 GLUCANASE"/>
    <property type="match status" value="1"/>
</dbReference>
<evidence type="ECO:0000313" key="4">
    <source>
        <dbReference type="Proteomes" id="UP000594638"/>
    </source>
</evidence>
<dbReference type="OrthoDB" id="417697at2759"/>
<feature type="domain" description="X8" evidence="2">
    <location>
        <begin position="43"/>
        <end position="121"/>
    </location>
</feature>
<organism evidence="3 4">
    <name type="scientific">Olea europaea subsp. europaea</name>
    <dbReference type="NCBI Taxonomy" id="158383"/>
    <lineage>
        <taxon>Eukaryota</taxon>
        <taxon>Viridiplantae</taxon>
        <taxon>Streptophyta</taxon>
        <taxon>Embryophyta</taxon>
        <taxon>Tracheophyta</taxon>
        <taxon>Spermatophyta</taxon>
        <taxon>Magnoliopsida</taxon>
        <taxon>eudicotyledons</taxon>
        <taxon>Gunneridae</taxon>
        <taxon>Pentapetalae</taxon>
        <taxon>asterids</taxon>
        <taxon>lamiids</taxon>
        <taxon>Lamiales</taxon>
        <taxon>Oleaceae</taxon>
        <taxon>Oleeae</taxon>
        <taxon>Olea</taxon>
    </lineage>
</organism>
<dbReference type="EMBL" id="CACTIH010003662">
    <property type="protein sequence ID" value="CAA2981086.1"/>
    <property type="molecule type" value="Genomic_DNA"/>
</dbReference>
<dbReference type="InterPro" id="IPR044788">
    <property type="entry name" value="X8_dom_prot"/>
</dbReference>
<dbReference type="PANTHER" id="PTHR31044:SF28">
    <property type="entry name" value="CARBOHYDRATE-BINDING X8 DOMAIN SUPERFAMILY PROTEIN"/>
    <property type="match status" value="1"/>
</dbReference>
<dbReference type="InterPro" id="IPR032675">
    <property type="entry name" value="LRR_dom_sf"/>
</dbReference>
<accession>A0A8S0RP97</accession>
<dbReference type="Gene3D" id="3.80.10.10">
    <property type="entry name" value="Ribonuclease Inhibitor"/>
    <property type="match status" value="1"/>
</dbReference>